<feature type="transmembrane region" description="Helical" evidence="8">
    <location>
        <begin position="172"/>
        <end position="194"/>
    </location>
</feature>
<comment type="similarity">
    <text evidence="2">Belongs to the binding-protein-dependent transport system permease family. CysTW subfamily.</text>
</comment>
<feature type="transmembrane region" description="Helical" evidence="8">
    <location>
        <begin position="21"/>
        <end position="42"/>
    </location>
</feature>
<keyword evidence="6 8" id="KW-1133">Transmembrane helix</keyword>
<gene>
    <name evidence="10" type="ORF">SMD27_10490</name>
</gene>
<evidence type="ECO:0000256" key="7">
    <source>
        <dbReference type="ARBA" id="ARBA00023136"/>
    </source>
</evidence>
<dbReference type="SUPFAM" id="SSF161098">
    <property type="entry name" value="MetI-like"/>
    <property type="match status" value="1"/>
</dbReference>
<evidence type="ECO:0000259" key="9">
    <source>
        <dbReference type="PROSITE" id="PS50928"/>
    </source>
</evidence>
<proteinExistence type="inferred from homology"/>
<dbReference type="Pfam" id="PF00528">
    <property type="entry name" value="BPD_transp_1"/>
    <property type="match status" value="1"/>
</dbReference>
<feature type="transmembrane region" description="Helical" evidence="8">
    <location>
        <begin position="215"/>
        <end position="240"/>
    </location>
</feature>
<evidence type="ECO:0000313" key="11">
    <source>
        <dbReference type="Proteomes" id="UP001279642"/>
    </source>
</evidence>
<keyword evidence="5 8" id="KW-0812">Transmembrane</keyword>
<protein>
    <submittedName>
        <fullName evidence="10">ABC transporter permease subunit</fullName>
    </submittedName>
</protein>
<feature type="transmembrane region" description="Helical" evidence="8">
    <location>
        <begin position="121"/>
        <end position="142"/>
    </location>
</feature>
<evidence type="ECO:0000256" key="8">
    <source>
        <dbReference type="RuleBase" id="RU363032"/>
    </source>
</evidence>
<dbReference type="Gene3D" id="1.10.3720.10">
    <property type="entry name" value="MetI-like"/>
    <property type="match status" value="1"/>
</dbReference>
<keyword evidence="3 8" id="KW-0813">Transport</keyword>
<dbReference type="InterPro" id="IPR000515">
    <property type="entry name" value="MetI-like"/>
</dbReference>
<reference evidence="10 11" key="1">
    <citation type="journal article" date="2016" name="Antonie Van Leeuwenhoek">
        <title>Dongia soli sp. nov., isolated from soil from Dokdo, Korea.</title>
        <authorList>
            <person name="Kim D.U."/>
            <person name="Lee H."/>
            <person name="Kim H."/>
            <person name="Kim S.G."/>
            <person name="Ka J.O."/>
        </authorList>
    </citation>
    <scope>NUCLEOTIDE SEQUENCE [LARGE SCALE GENOMIC DNA]</scope>
    <source>
        <strain evidence="10 11">D78</strain>
    </source>
</reference>
<dbReference type="EMBL" id="JAXCLW010000002">
    <property type="protein sequence ID" value="MDY0883273.1"/>
    <property type="molecule type" value="Genomic_DNA"/>
</dbReference>
<dbReference type="RefSeq" id="WP_320508667.1">
    <property type="nucleotide sequence ID" value="NZ_JAXCLW010000002.1"/>
</dbReference>
<organism evidence="10 11">
    <name type="scientific">Dongia soli</name>
    <dbReference type="NCBI Taxonomy" id="600628"/>
    <lineage>
        <taxon>Bacteria</taxon>
        <taxon>Pseudomonadati</taxon>
        <taxon>Pseudomonadota</taxon>
        <taxon>Alphaproteobacteria</taxon>
        <taxon>Rhodospirillales</taxon>
        <taxon>Dongiaceae</taxon>
        <taxon>Dongia</taxon>
    </lineage>
</organism>
<name>A0ABU5EA93_9PROT</name>
<keyword evidence="7 8" id="KW-0472">Membrane</keyword>
<evidence type="ECO:0000256" key="4">
    <source>
        <dbReference type="ARBA" id="ARBA00022475"/>
    </source>
</evidence>
<sequence>MPFSGGLHAFLLKIGLSPRNCVILVPYIWLTLFFLVPFFIVLKISFAYMTIAQPPFTHFSETGHLSLNISDSYGRLISDRLYIDSYLNAIKMAAISTVLCLLLGYPMAYGMARAKPSTRNILLMLVILPFWTSFLIRVYAWIGLLKNNGVINNMLMALGIINEPLHMMNTNFAVYIGILYSYLPFMILPLYANLEKMDLSLLEAAADLGCRPLKAFFVITVRLSLPGIVAGAMLVFIPAVGEYVIPELLGGPSTQMIGRTLYNEFFSNRDWPTASAVAIAILILLVVPLAIFQRYQDKQMEAAE</sequence>
<evidence type="ECO:0000256" key="1">
    <source>
        <dbReference type="ARBA" id="ARBA00004651"/>
    </source>
</evidence>
<keyword evidence="11" id="KW-1185">Reference proteome</keyword>
<dbReference type="PANTHER" id="PTHR42929">
    <property type="entry name" value="INNER MEMBRANE ABC TRANSPORTER PERMEASE PROTEIN YDCU-RELATED-RELATED"/>
    <property type="match status" value="1"/>
</dbReference>
<feature type="transmembrane region" description="Helical" evidence="8">
    <location>
        <begin position="271"/>
        <end position="292"/>
    </location>
</feature>
<dbReference type="PROSITE" id="PS50928">
    <property type="entry name" value="ABC_TM1"/>
    <property type="match status" value="1"/>
</dbReference>
<feature type="domain" description="ABC transmembrane type-1" evidence="9">
    <location>
        <begin position="86"/>
        <end position="292"/>
    </location>
</feature>
<dbReference type="Proteomes" id="UP001279642">
    <property type="component" value="Unassembled WGS sequence"/>
</dbReference>
<evidence type="ECO:0000256" key="3">
    <source>
        <dbReference type="ARBA" id="ARBA00022448"/>
    </source>
</evidence>
<feature type="transmembrane region" description="Helical" evidence="8">
    <location>
        <begin position="89"/>
        <end position="109"/>
    </location>
</feature>
<keyword evidence="4" id="KW-1003">Cell membrane</keyword>
<dbReference type="PANTHER" id="PTHR42929:SF3">
    <property type="entry name" value="PUTRESCINE TRANSPORT SYSTEM PERMEASE PROTEIN POTH"/>
    <property type="match status" value="1"/>
</dbReference>
<comment type="subcellular location">
    <subcellularLocation>
        <location evidence="1 8">Cell membrane</location>
        <topology evidence="1 8">Multi-pass membrane protein</topology>
    </subcellularLocation>
</comment>
<accession>A0ABU5EA93</accession>
<evidence type="ECO:0000313" key="10">
    <source>
        <dbReference type="EMBL" id="MDY0883273.1"/>
    </source>
</evidence>
<comment type="caution">
    <text evidence="10">The sequence shown here is derived from an EMBL/GenBank/DDBJ whole genome shotgun (WGS) entry which is preliminary data.</text>
</comment>
<evidence type="ECO:0000256" key="5">
    <source>
        <dbReference type="ARBA" id="ARBA00022692"/>
    </source>
</evidence>
<dbReference type="InterPro" id="IPR035906">
    <property type="entry name" value="MetI-like_sf"/>
</dbReference>
<dbReference type="CDD" id="cd06261">
    <property type="entry name" value="TM_PBP2"/>
    <property type="match status" value="1"/>
</dbReference>
<evidence type="ECO:0000256" key="6">
    <source>
        <dbReference type="ARBA" id="ARBA00022989"/>
    </source>
</evidence>
<evidence type="ECO:0000256" key="2">
    <source>
        <dbReference type="ARBA" id="ARBA00007069"/>
    </source>
</evidence>